<dbReference type="InterPro" id="IPR036249">
    <property type="entry name" value="Thioredoxin-like_sf"/>
</dbReference>
<reference evidence="1" key="1">
    <citation type="submission" date="2022-10" db="EMBL/GenBank/DDBJ databases">
        <title>Luteolibacter sp. GHJ8, whole genome shotgun sequencing project.</title>
        <authorList>
            <person name="Zhao G."/>
            <person name="Shen L."/>
        </authorList>
    </citation>
    <scope>NUCLEOTIDE SEQUENCE</scope>
    <source>
        <strain evidence="1">GHJ8</strain>
    </source>
</reference>
<proteinExistence type="predicted"/>
<dbReference type="SUPFAM" id="SSF52833">
    <property type="entry name" value="Thioredoxin-like"/>
    <property type="match status" value="1"/>
</dbReference>
<dbReference type="RefSeq" id="WP_264511787.1">
    <property type="nucleotide sequence ID" value="NZ_JAPDDR010000002.1"/>
</dbReference>
<evidence type="ECO:0000313" key="2">
    <source>
        <dbReference type="Proteomes" id="UP001165653"/>
    </source>
</evidence>
<accession>A0ABT3FZ89</accession>
<keyword evidence="2" id="KW-1185">Reference proteome</keyword>
<dbReference type="EMBL" id="JAPDDR010000002">
    <property type="protein sequence ID" value="MCW1912900.1"/>
    <property type="molecule type" value="Genomic_DNA"/>
</dbReference>
<sequence>MASFSSAVAAERVGDFKAALERAKTGGQDIAVLFHGSDWCLAGKKYADHWLADAFPKAAGDDLLVMDIDRKEDPGAADEALAKINEACPVTPRSLPAIALFDREGRLVALREGAPELDPLGKPEQAIQRAVEVRKKRDELWKRAEGQRGPQKAGMLAGGLDLLGLGTGPKEAYKPVVEEMRKADPEDRSGVVARYTFPGRKLLDMAVSKGKDGKFAEADEEIGGWLKKPRLTKAQQQEALAARFALYQRWPEKKSDLPALLKEISRLDPKSDLGVAADSYLPLLSKEK</sequence>
<organism evidence="1 2">
    <name type="scientific">Luteolibacter rhizosphaerae</name>
    <dbReference type="NCBI Taxonomy" id="2989719"/>
    <lineage>
        <taxon>Bacteria</taxon>
        <taxon>Pseudomonadati</taxon>
        <taxon>Verrucomicrobiota</taxon>
        <taxon>Verrucomicrobiia</taxon>
        <taxon>Verrucomicrobiales</taxon>
        <taxon>Verrucomicrobiaceae</taxon>
        <taxon>Luteolibacter</taxon>
    </lineage>
</organism>
<protein>
    <recommendedName>
        <fullName evidence="3">Thioredoxin-like protein</fullName>
    </recommendedName>
</protein>
<evidence type="ECO:0000313" key="1">
    <source>
        <dbReference type="EMBL" id="MCW1912900.1"/>
    </source>
</evidence>
<dbReference type="Proteomes" id="UP001165653">
    <property type="component" value="Unassembled WGS sequence"/>
</dbReference>
<gene>
    <name evidence="1" type="ORF">OJ996_04910</name>
</gene>
<comment type="caution">
    <text evidence="1">The sequence shown here is derived from an EMBL/GenBank/DDBJ whole genome shotgun (WGS) entry which is preliminary data.</text>
</comment>
<dbReference type="Gene3D" id="3.40.30.10">
    <property type="entry name" value="Glutaredoxin"/>
    <property type="match status" value="1"/>
</dbReference>
<evidence type="ECO:0008006" key="3">
    <source>
        <dbReference type="Google" id="ProtNLM"/>
    </source>
</evidence>
<name>A0ABT3FZ89_9BACT</name>